<organism evidence="20 21">
    <name type="scientific">Pseudaquabacterium inlustre</name>
    <dbReference type="NCBI Taxonomy" id="2984192"/>
    <lineage>
        <taxon>Bacteria</taxon>
        <taxon>Pseudomonadati</taxon>
        <taxon>Pseudomonadota</taxon>
        <taxon>Betaproteobacteria</taxon>
        <taxon>Burkholderiales</taxon>
        <taxon>Sphaerotilaceae</taxon>
        <taxon>Pseudaquabacterium</taxon>
    </lineage>
</organism>
<evidence type="ECO:0000256" key="6">
    <source>
        <dbReference type="ARBA" id="ARBA00022692"/>
    </source>
</evidence>
<keyword evidence="21" id="KW-1185">Reference proteome</keyword>
<keyword evidence="6 15" id="KW-0812">Transmembrane</keyword>
<feature type="domain" description="Histidine kinase" evidence="16">
    <location>
        <begin position="657"/>
        <end position="877"/>
    </location>
</feature>
<dbReference type="EC" id="2.7.13.3" evidence="3"/>
<keyword evidence="8" id="KW-0067">ATP-binding</keyword>
<evidence type="ECO:0000259" key="17">
    <source>
        <dbReference type="PROSITE" id="PS50110"/>
    </source>
</evidence>
<dbReference type="InterPro" id="IPR011006">
    <property type="entry name" value="CheY-like_superfamily"/>
</dbReference>
<dbReference type="NCBIfam" id="TIGR00229">
    <property type="entry name" value="sensory_box"/>
    <property type="match status" value="1"/>
</dbReference>
<evidence type="ECO:0000256" key="7">
    <source>
        <dbReference type="ARBA" id="ARBA00022741"/>
    </source>
</evidence>
<evidence type="ECO:0000256" key="13">
    <source>
        <dbReference type="SAM" id="Coils"/>
    </source>
</evidence>
<evidence type="ECO:0000256" key="4">
    <source>
        <dbReference type="ARBA" id="ARBA00022475"/>
    </source>
</evidence>
<evidence type="ECO:0000259" key="19">
    <source>
        <dbReference type="PROSITE" id="PS50113"/>
    </source>
</evidence>
<evidence type="ECO:0000313" key="21">
    <source>
        <dbReference type="Proteomes" id="UP001365405"/>
    </source>
</evidence>
<dbReference type="Pfam" id="PF02518">
    <property type="entry name" value="HATPase_c"/>
    <property type="match status" value="1"/>
</dbReference>
<evidence type="ECO:0000256" key="5">
    <source>
        <dbReference type="ARBA" id="ARBA00022553"/>
    </source>
</evidence>
<dbReference type="PANTHER" id="PTHR45339:SF1">
    <property type="entry name" value="HYBRID SIGNAL TRANSDUCTION HISTIDINE KINASE J"/>
    <property type="match status" value="1"/>
</dbReference>
<accession>A0ABU9CBR2</accession>
<evidence type="ECO:0000256" key="2">
    <source>
        <dbReference type="ARBA" id="ARBA00004651"/>
    </source>
</evidence>
<dbReference type="Gene3D" id="3.30.450.20">
    <property type="entry name" value="PAS domain"/>
    <property type="match status" value="2"/>
</dbReference>
<keyword evidence="9 15" id="KW-1133">Transmembrane helix</keyword>
<dbReference type="CDD" id="cd00130">
    <property type="entry name" value="PAS"/>
    <property type="match status" value="1"/>
</dbReference>
<dbReference type="Pfam" id="PF01627">
    <property type="entry name" value="Hpt"/>
    <property type="match status" value="1"/>
</dbReference>
<keyword evidence="11 15" id="KW-0472">Membrane</keyword>
<dbReference type="PROSITE" id="PS50112">
    <property type="entry name" value="PAS"/>
    <property type="match status" value="1"/>
</dbReference>
<dbReference type="InterPro" id="IPR001789">
    <property type="entry name" value="Sig_transdc_resp-reg_receiver"/>
</dbReference>
<dbReference type="RefSeq" id="WP_341408969.1">
    <property type="nucleotide sequence ID" value="NZ_JBBUTH010000001.1"/>
</dbReference>
<dbReference type="SMART" id="SM00091">
    <property type="entry name" value="PAS"/>
    <property type="match status" value="2"/>
</dbReference>
<feature type="transmembrane region" description="Helical" evidence="15">
    <location>
        <begin position="326"/>
        <end position="345"/>
    </location>
</feature>
<feature type="coiled-coil region" evidence="13">
    <location>
        <begin position="627"/>
        <end position="657"/>
    </location>
</feature>
<feature type="domain" description="PAS" evidence="18">
    <location>
        <begin position="367"/>
        <end position="437"/>
    </location>
</feature>
<dbReference type="Pfam" id="PF00072">
    <property type="entry name" value="Response_reg"/>
    <property type="match status" value="2"/>
</dbReference>
<dbReference type="CDD" id="cd16922">
    <property type="entry name" value="HATPase_EvgS-ArcB-TorS-like"/>
    <property type="match status" value="1"/>
</dbReference>
<proteinExistence type="predicted"/>
<comment type="subcellular location">
    <subcellularLocation>
        <location evidence="2">Cell membrane</location>
        <topology evidence="2">Multi-pass membrane protein</topology>
    </subcellularLocation>
</comment>
<dbReference type="SUPFAM" id="SSF52172">
    <property type="entry name" value="CheY-like"/>
    <property type="match status" value="2"/>
</dbReference>
<keyword evidence="13" id="KW-0175">Coiled coil</keyword>
<dbReference type="InterPro" id="IPR035965">
    <property type="entry name" value="PAS-like_dom_sf"/>
</dbReference>
<protein>
    <recommendedName>
        <fullName evidence="3">histidine kinase</fullName>
        <ecNumber evidence="3">2.7.13.3</ecNumber>
    </recommendedName>
</protein>
<feature type="region of interest" description="Disordered" evidence="14">
    <location>
        <begin position="1167"/>
        <end position="1191"/>
    </location>
</feature>
<evidence type="ECO:0000259" key="18">
    <source>
        <dbReference type="PROSITE" id="PS50112"/>
    </source>
</evidence>
<evidence type="ECO:0000256" key="15">
    <source>
        <dbReference type="SAM" id="Phobius"/>
    </source>
</evidence>
<dbReference type="InterPro" id="IPR000014">
    <property type="entry name" value="PAS"/>
</dbReference>
<dbReference type="Pfam" id="PF00512">
    <property type="entry name" value="HisKA"/>
    <property type="match status" value="1"/>
</dbReference>
<dbReference type="SUPFAM" id="SSF55785">
    <property type="entry name" value="PYP-like sensor domain (PAS domain)"/>
    <property type="match status" value="2"/>
</dbReference>
<feature type="coiled-coil region" evidence="13">
    <location>
        <begin position="479"/>
        <end position="506"/>
    </location>
</feature>
<evidence type="ECO:0000256" key="11">
    <source>
        <dbReference type="ARBA" id="ARBA00023136"/>
    </source>
</evidence>
<evidence type="ECO:0000256" key="3">
    <source>
        <dbReference type="ARBA" id="ARBA00012438"/>
    </source>
</evidence>
<dbReference type="InterPro" id="IPR036890">
    <property type="entry name" value="HATPase_C_sf"/>
</dbReference>
<dbReference type="CDD" id="cd00082">
    <property type="entry name" value="HisKA"/>
    <property type="match status" value="1"/>
</dbReference>
<evidence type="ECO:0000256" key="10">
    <source>
        <dbReference type="ARBA" id="ARBA00023012"/>
    </source>
</evidence>
<feature type="compositionally biased region" description="Low complexity" evidence="14">
    <location>
        <begin position="1176"/>
        <end position="1186"/>
    </location>
</feature>
<dbReference type="Proteomes" id="UP001365405">
    <property type="component" value="Unassembled WGS sequence"/>
</dbReference>
<dbReference type="InterPro" id="IPR005467">
    <property type="entry name" value="His_kinase_dom"/>
</dbReference>
<dbReference type="SMART" id="SM00448">
    <property type="entry name" value="REC"/>
    <property type="match status" value="2"/>
</dbReference>
<dbReference type="Gene3D" id="1.20.120.160">
    <property type="entry name" value="HPT domain"/>
    <property type="match status" value="1"/>
</dbReference>
<gene>
    <name evidence="20" type="ORF">AACH10_03515</name>
</gene>
<comment type="caution">
    <text evidence="20">The sequence shown here is derived from an EMBL/GenBank/DDBJ whole genome shotgun (WGS) entry which is preliminary data.</text>
</comment>
<dbReference type="PRINTS" id="PR00344">
    <property type="entry name" value="BCTRLSENSOR"/>
</dbReference>
<evidence type="ECO:0000259" key="16">
    <source>
        <dbReference type="PROSITE" id="PS50109"/>
    </source>
</evidence>
<dbReference type="InterPro" id="IPR036641">
    <property type="entry name" value="HPT_dom_sf"/>
</dbReference>
<keyword evidence="10" id="KW-0902">Two-component regulatory system</keyword>
<feature type="domain" description="PAC" evidence="19">
    <location>
        <begin position="440"/>
        <end position="491"/>
    </location>
</feature>
<evidence type="ECO:0000313" key="20">
    <source>
        <dbReference type="EMBL" id="MEK8049299.1"/>
    </source>
</evidence>
<evidence type="ECO:0000256" key="9">
    <source>
        <dbReference type="ARBA" id="ARBA00022989"/>
    </source>
</evidence>
<dbReference type="Gene3D" id="1.10.287.130">
    <property type="match status" value="1"/>
</dbReference>
<dbReference type="PROSITE" id="PS50110">
    <property type="entry name" value="RESPONSE_REGULATORY"/>
    <property type="match status" value="2"/>
</dbReference>
<dbReference type="PROSITE" id="PS50113">
    <property type="entry name" value="PAC"/>
    <property type="match status" value="1"/>
</dbReference>
<feature type="transmembrane region" description="Helical" evidence="15">
    <location>
        <begin position="20"/>
        <end position="38"/>
    </location>
</feature>
<reference evidence="20 21" key="1">
    <citation type="submission" date="2024-04" db="EMBL/GenBank/DDBJ databases">
        <title>Novel species of the genus Ideonella isolated from streams.</title>
        <authorList>
            <person name="Lu H."/>
        </authorList>
    </citation>
    <scope>NUCLEOTIDE SEQUENCE [LARGE SCALE GENOMIC DNA]</scope>
    <source>
        <strain evidence="20 21">DXS22W</strain>
    </source>
</reference>
<feature type="modified residue" description="4-aspartylphosphate" evidence="12">
    <location>
        <position position="948"/>
    </location>
</feature>
<dbReference type="InterPro" id="IPR003594">
    <property type="entry name" value="HATPase_dom"/>
</dbReference>
<dbReference type="InterPro" id="IPR000700">
    <property type="entry name" value="PAS-assoc_C"/>
</dbReference>
<name>A0ABU9CBR2_9BURK</name>
<dbReference type="InterPro" id="IPR008207">
    <property type="entry name" value="Sig_transdc_His_kin_Hpt_dom"/>
</dbReference>
<dbReference type="EMBL" id="JBBUTH010000001">
    <property type="protein sequence ID" value="MEK8049299.1"/>
    <property type="molecule type" value="Genomic_DNA"/>
</dbReference>
<feature type="domain" description="Response regulatory" evidence="17">
    <location>
        <begin position="1044"/>
        <end position="1159"/>
    </location>
</feature>
<dbReference type="InterPro" id="IPR003661">
    <property type="entry name" value="HisK_dim/P_dom"/>
</dbReference>
<dbReference type="Gene3D" id="3.30.565.10">
    <property type="entry name" value="Histidine kinase-like ATPase, C-terminal domain"/>
    <property type="match status" value="1"/>
</dbReference>
<dbReference type="Gene3D" id="3.40.50.2300">
    <property type="match status" value="2"/>
</dbReference>
<dbReference type="InterPro" id="IPR013656">
    <property type="entry name" value="PAS_4"/>
</dbReference>
<dbReference type="InterPro" id="IPR036097">
    <property type="entry name" value="HisK_dim/P_sf"/>
</dbReference>
<dbReference type="SUPFAM" id="SSF47226">
    <property type="entry name" value="Histidine-containing phosphotransfer domain, HPT domain"/>
    <property type="match status" value="1"/>
</dbReference>
<dbReference type="PROSITE" id="PS50109">
    <property type="entry name" value="HIS_KIN"/>
    <property type="match status" value="1"/>
</dbReference>
<dbReference type="SMART" id="SM00388">
    <property type="entry name" value="HisKA"/>
    <property type="match status" value="1"/>
</dbReference>
<feature type="domain" description="Response regulatory" evidence="17">
    <location>
        <begin position="894"/>
        <end position="1015"/>
    </location>
</feature>
<keyword evidence="7" id="KW-0547">Nucleotide-binding</keyword>
<sequence>MTANTLPDAGAGRLSASVRWLLIGMAAVVLAAALGAALQVHQRHQELAVERLHAAAAVRQARLKGWLQSRMGLARFLSGSPLWAELYLRPAEPGEPAGPLRLLGRAQAFLQANGGENVRVFDAEGEVAAAGPGAPALSPGLRAVVRESLRSGELRLLPSHIVLPVSGAGGAGAGGVSPRVDVVMPLLATGSPARAAVVWQVDTRRELGPMLDTPDQGAGMRAQATLWLRDEAQLLGVSGAAAGAAAALSPAAVAVDDALQPAARVLRGQWPAGQAQVFEAPPVAAGVPGPGPVLLQLEAMPGTGWWLQLALPLDAVRAQAWRECGVIGLVALLLLGVLGLVARLMRQRLALAEARSHAQAQHERLQAMALLEAIGQHSTDAIFAKDRQGRYLLFNREAARVTGRDAEAVLGQDDRALFTPDEAAQMMANDAAVMAEGAARRFEEHVQTVDGPTVFLATKGPLRDAEGQVIGMYGISRDITELARLRQDLEAARASLEQTVAERTESLRESHARLADAERFIRTVLNGVPGRVAYWDSELRLRYANRAWFSWNRLDPDTSLGHTATELRPSFVADGVEQRLRETLGGKTQRFERVTTRDGGRQVHQMDHLPDVVDGQVRGVIVLATDISDLKNAYLALEQARDAAEAANRAKSAFLANMSHEIRTPMNAIIGLAHLIRRDSRDTLQRERIDRLGAAAQHLLQLIDDVLDLSKIEAGKLVLDSSVFSVEALMVRACEMVGERARGKGLELVLDTDHLPDRLRGDSTRLAQALLNLLSNAVKFTERGWVRLLGERLREADGRVLVRFEVRDTGIGITPAQQALLFNPFVQADSGTTRRYGGTGLGLALTRHLARLMGGDAGVSSVPGEGSTFWFTAWLEAVDQPEASGDHGGLDRLRALLVDDLPESRVVLRDRLELLGLEVEMADSGEEAIARVQRALASGGSYDVLLIDWRMVPMDGIETLHRLRGLLGDGTPPALLVTAYDDPQMRQQAQAAGFGEVLVKPIGPSLLNEALLRNVLRRGQPVQGQGQGPGRAEGLLRQRHGGARVLLVDDNATNREVAAELLLAAGLQPLVAEDGEQAVAMATVERPALILMDVQMPGMDGLAATRAIRALVGPRLPILAMTANAFAEDRAACLAAGMDDHVAKPVDPERLYGALLRWLPRGDALSHGQGAGPDGGAAAATAAPAAPAAPVPPTLAPADEAALRRRLAAVAGFDADALWARVGGHGGRALRVMRSFLRQYADGVPELAALVDDVPALQAAAHALCGAAAAVGAVQVQDLADALDAADPARPLIDQVAELDDRLQALVAELERVLAECLGPVAGAAR</sequence>
<evidence type="ECO:0000256" key="8">
    <source>
        <dbReference type="ARBA" id="ARBA00022840"/>
    </source>
</evidence>
<dbReference type="SMART" id="SM00387">
    <property type="entry name" value="HATPase_c"/>
    <property type="match status" value="1"/>
</dbReference>
<dbReference type="InterPro" id="IPR004358">
    <property type="entry name" value="Sig_transdc_His_kin-like_C"/>
</dbReference>
<comment type="catalytic activity">
    <reaction evidence="1">
        <text>ATP + protein L-histidine = ADP + protein N-phospho-L-histidine.</text>
        <dbReference type="EC" id="2.7.13.3"/>
    </reaction>
</comment>
<dbReference type="PANTHER" id="PTHR45339">
    <property type="entry name" value="HYBRID SIGNAL TRANSDUCTION HISTIDINE KINASE J"/>
    <property type="match status" value="1"/>
</dbReference>
<keyword evidence="5 12" id="KW-0597">Phosphoprotein</keyword>
<dbReference type="Pfam" id="PF08448">
    <property type="entry name" value="PAS_4"/>
    <property type="match status" value="2"/>
</dbReference>
<keyword evidence="4" id="KW-1003">Cell membrane</keyword>
<evidence type="ECO:0000256" key="14">
    <source>
        <dbReference type="SAM" id="MobiDB-lite"/>
    </source>
</evidence>
<evidence type="ECO:0000256" key="1">
    <source>
        <dbReference type="ARBA" id="ARBA00000085"/>
    </source>
</evidence>
<dbReference type="CDD" id="cd17546">
    <property type="entry name" value="REC_hyHK_CKI1_RcsC-like"/>
    <property type="match status" value="2"/>
</dbReference>
<feature type="modified residue" description="4-aspartylphosphate" evidence="12">
    <location>
        <position position="1093"/>
    </location>
</feature>
<dbReference type="SUPFAM" id="SSF47384">
    <property type="entry name" value="Homodimeric domain of signal transducing histidine kinase"/>
    <property type="match status" value="1"/>
</dbReference>
<dbReference type="SUPFAM" id="SSF55874">
    <property type="entry name" value="ATPase domain of HSP90 chaperone/DNA topoisomerase II/histidine kinase"/>
    <property type="match status" value="1"/>
</dbReference>
<evidence type="ECO:0000256" key="12">
    <source>
        <dbReference type="PROSITE-ProRule" id="PRU00169"/>
    </source>
</evidence>